<proteinExistence type="predicted"/>
<evidence type="ECO:0000313" key="4">
    <source>
        <dbReference type="Proteomes" id="UP000267408"/>
    </source>
</evidence>
<gene>
    <name evidence="2" type="ORF">EDD38_6352</name>
    <name evidence="1" type="ORF">EDD39_5481</name>
</gene>
<accession>A0A8G1UAU3</accession>
<evidence type="ECO:0000313" key="2">
    <source>
        <dbReference type="EMBL" id="RPE29199.1"/>
    </source>
</evidence>
<evidence type="ECO:0000313" key="3">
    <source>
        <dbReference type="Proteomes" id="UP000266906"/>
    </source>
</evidence>
<evidence type="ECO:0000313" key="1">
    <source>
        <dbReference type="EMBL" id="ROR37345.1"/>
    </source>
</evidence>
<name>A0A3N4RCV4_9ACTN</name>
<dbReference type="Proteomes" id="UP000267408">
    <property type="component" value="Unassembled WGS sequence"/>
</dbReference>
<protein>
    <submittedName>
        <fullName evidence="2">Uncharacterized protein</fullName>
    </submittedName>
</protein>
<keyword evidence="3" id="KW-1185">Reference proteome</keyword>
<dbReference type="EMBL" id="RJVJ01000002">
    <property type="protein sequence ID" value="ROR37345.1"/>
    <property type="molecule type" value="Genomic_DNA"/>
</dbReference>
<dbReference type="RefSeq" id="WP_123561204.1">
    <property type="nucleotide sequence ID" value="NZ_RJVJ01000002.1"/>
</dbReference>
<dbReference type="EMBL" id="RKQG01000002">
    <property type="protein sequence ID" value="RPE29199.1"/>
    <property type="molecule type" value="Genomic_DNA"/>
</dbReference>
<dbReference type="OrthoDB" id="672028at2"/>
<reference evidence="3 4" key="1">
    <citation type="submission" date="2018-11" db="EMBL/GenBank/DDBJ databases">
        <title>Sequencing the genomes of 1000 actinobacteria strains.</title>
        <authorList>
            <person name="Klenk H.-P."/>
        </authorList>
    </citation>
    <scope>NUCLEOTIDE SEQUENCE [LARGE SCALE GENOMIC DNA]</scope>
    <source>
        <strain evidence="1 4">DSM 44780</strain>
        <strain evidence="2 3">DSM 44781</strain>
    </source>
</reference>
<dbReference type="Proteomes" id="UP000266906">
    <property type="component" value="Unassembled WGS sequence"/>
</dbReference>
<accession>A0A3N4RCV4</accession>
<sequence length="225" mass="24073">MSTTDTATAGTPDEPEAPHSALERLLDLARGPMGPRVELDLGTDRGPLAELAALLGRMNGFFAFNGGIQVYRVGDEGLGPELLDWNGADTWKSGYQGLADAVFCFGQDLFGVQFGIVDGARVVSFDPETAATDDLGDSLEDWAAWLLADPDVNGAHSFAHAYMQANGPLPVDRRLVPRQPFVLGGGYTHDNLRPEDAATAMRLRGPLAHATRDLPDGSRIKLTVE</sequence>
<comment type="caution">
    <text evidence="2">The sequence shown here is derived from an EMBL/GenBank/DDBJ whole genome shotgun (WGS) entry which is preliminary data.</text>
</comment>
<dbReference type="AlphaFoldDB" id="A0A3N4RCV4"/>
<organism evidence="2 3">
    <name type="scientific">Kitasatospora cineracea</name>
    <dbReference type="NCBI Taxonomy" id="88074"/>
    <lineage>
        <taxon>Bacteria</taxon>
        <taxon>Bacillati</taxon>
        <taxon>Actinomycetota</taxon>
        <taxon>Actinomycetes</taxon>
        <taxon>Kitasatosporales</taxon>
        <taxon>Streptomycetaceae</taxon>
        <taxon>Kitasatospora</taxon>
    </lineage>
</organism>